<feature type="domain" description="MINDY deubiquitinase" evidence="4">
    <location>
        <begin position="110"/>
        <end position="266"/>
    </location>
</feature>
<keyword evidence="2" id="KW-0788">Thiol protease</keyword>
<dbReference type="GO" id="GO:0071108">
    <property type="term" value="P:protein K48-linked deubiquitination"/>
    <property type="evidence" value="ECO:0007669"/>
    <property type="project" value="TreeGrafter"/>
</dbReference>
<sequence>PSGACLYRDVYSHLCEWGRTVNAVLRALCVVRCTYVSTSPRKLPLPYVQPSPSLVCLMSETTTEGEKPDCGGGGGESRDLGPMATPVDGDAATVDGDGGRETTPADSTSIYQLKWVEWKGGFVPVITQNENGPCPLLALCNVLLLTDRMKLVAGETVVTSTALMDLLGTAIIENMPQDLSEGERANYEQNIQDAMASFPKLQTGLDVNVRFDSVKGFEFTSEIVIFDLLNVPLYHGWLPDPQEKEMHSLVHTCSYNQLVEMVISGQSEGDPNILQRALTVSNMFSILQQSS</sequence>
<comment type="function">
    <text evidence="2">Hydrolase that can specifically remove 'Lys-48'-linked conjugated ubiquitin from proteins. Has exodeubiquitinase activity and has a preference for long polyubiquitin chains. May play a regulatory role at the level of protein turnover.</text>
</comment>
<keyword evidence="2" id="KW-0833">Ubl conjugation pathway</keyword>
<dbReference type="EMBL" id="CASHTH010000948">
    <property type="protein sequence ID" value="CAI8009352.1"/>
    <property type="molecule type" value="Genomic_DNA"/>
</dbReference>
<dbReference type="PANTHER" id="PTHR18063:SF6">
    <property type="entry name" value="UBIQUITIN CARBOXYL-TERMINAL HYDROLASE"/>
    <property type="match status" value="1"/>
</dbReference>
<dbReference type="GO" id="GO:0140934">
    <property type="term" value="F:histone deubiquitinase activity"/>
    <property type="evidence" value="ECO:0007669"/>
    <property type="project" value="UniProtKB-UniRule"/>
</dbReference>
<dbReference type="Proteomes" id="UP001174909">
    <property type="component" value="Unassembled WGS sequence"/>
</dbReference>
<dbReference type="AlphaFoldDB" id="A0AA35RE71"/>
<dbReference type="GO" id="GO:1990380">
    <property type="term" value="F:K48-linked deubiquitinase activity"/>
    <property type="evidence" value="ECO:0007669"/>
    <property type="project" value="UniProtKB-UniRule"/>
</dbReference>
<dbReference type="InterPro" id="IPR007518">
    <property type="entry name" value="MINDY"/>
</dbReference>
<dbReference type="Pfam" id="PF04424">
    <property type="entry name" value="MINDY_DUB"/>
    <property type="match status" value="1"/>
</dbReference>
<feature type="non-terminal residue" evidence="5">
    <location>
        <position position="1"/>
    </location>
</feature>
<gene>
    <name evidence="5" type="ORF">GBAR_LOCUS6300</name>
</gene>
<evidence type="ECO:0000313" key="5">
    <source>
        <dbReference type="EMBL" id="CAI8009352.1"/>
    </source>
</evidence>
<comment type="caution">
    <text evidence="5">The sequence shown here is derived from an EMBL/GenBank/DDBJ whole genome shotgun (WGS) entry which is preliminary data.</text>
</comment>
<evidence type="ECO:0000256" key="2">
    <source>
        <dbReference type="RuleBase" id="RU367139"/>
    </source>
</evidence>
<evidence type="ECO:0000259" key="4">
    <source>
        <dbReference type="Pfam" id="PF04424"/>
    </source>
</evidence>
<dbReference type="GO" id="GO:0005829">
    <property type="term" value="C:cytosol"/>
    <property type="evidence" value="ECO:0007669"/>
    <property type="project" value="TreeGrafter"/>
</dbReference>
<dbReference type="EC" id="3.4.19.12" evidence="2"/>
<reference evidence="5" key="1">
    <citation type="submission" date="2023-03" db="EMBL/GenBank/DDBJ databases">
        <authorList>
            <person name="Steffen K."/>
            <person name="Cardenas P."/>
        </authorList>
    </citation>
    <scope>NUCLEOTIDE SEQUENCE</scope>
</reference>
<dbReference type="GO" id="GO:0006508">
    <property type="term" value="P:proteolysis"/>
    <property type="evidence" value="ECO:0007669"/>
    <property type="project" value="UniProtKB-KW"/>
</dbReference>
<evidence type="ECO:0000256" key="1">
    <source>
        <dbReference type="ARBA" id="ARBA00006616"/>
    </source>
</evidence>
<evidence type="ECO:0000256" key="3">
    <source>
        <dbReference type="SAM" id="MobiDB-lite"/>
    </source>
</evidence>
<comment type="catalytic activity">
    <reaction evidence="2">
        <text>Thiol-dependent hydrolysis of ester, thioester, amide, peptide and isopeptide bonds formed by the C-terminal Gly of ubiquitin (a 76-residue protein attached to proteins as an intracellular targeting signal).</text>
        <dbReference type="EC" id="3.4.19.12"/>
    </reaction>
</comment>
<organism evidence="5 6">
    <name type="scientific">Geodia barretti</name>
    <name type="common">Barrett's horny sponge</name>
    <dbReference type="NCBI Taxonomy" id="519541"/>
    <lineage>
        <taxon>Eukaryota</taxon>
        <taxon>Metazoa</taxon>
        <taxon>Porifera</taxon>
        <taxon>Demospongiae</taxon>
        <taxon>Heteroscleromorpha</taxon>
        <taxon>Tetractinellida</taxon>
        <taxon>Astrophorina</taxon>
        <taxon>Geodiidae</taxon>
        <taxon>Geodia</taxon>
    </lineage>
</organism>
<dbReference type="InterPro" id="IPR033979">
    <property type="entry name" value="MINDY_domain"/>
</dbReference>
<comment type="similarity">
    <text evidence="1 2">Belongs to the MINDY deubiquitinase family. FAM63 subfamily.</text>
</comment>
<dbReference type="GO" id="GO:0036435">
    <property type="term" value="F:K48-linked polyubiquitin modification-dependent protein binding"/>
    <property type="evidence" value="ECO:0007669"/>
    <property type="project" value="UniProtKB-UniRule"/>
</dbReference>
<name>A0AA35RE71_GEOBA</name>
<feature type="region of interest" description="Disordered" evidence="3">
    <location>
        <begin position="63"/>
        <end position="105"/>
    </location>
</feature>
<keyword evidence="2 5" id="KW-0378">Hydrolase</keyword>
<keyword evidence="6" id="KW-1185">Reference proteome</keyword>
<dbReference type="GO" id="GO:0004843">
    <property type="term" value="F:cysteine-type deubiquitinase activity"/>
    <property type="evidence" value="ECO:0007669"/>
    <property type="project" value="UniProtKB-UniRule"/>
</dbReference>
<dbReference type="GO" id="GO:0071944">
    <property type="term" value="C:cell periphery"/>
    <property type="evidence" value="ECO:0007669"/>
    <property type="project" value="TreeGrafter"/>
</dbReference>
<proteinExistence type="inferred from homology"/>
<protein>
    <recommendedName>
        <fullName evidence="2">Ubiquitin carboxyl-terminal hydrolase</fullName>
        <ecNumber evidence="2">3.4.19.12</ecNumber>
    </recommendedName>
</protein>
<keyword evidence="2" id="KW-0645">Protease</keyword>
<dbReference type="GO" id="GO:0016807">
    <property type="term" value="F:cysteine-type carboxypeptidase activity"/>
    <property type="evidence" value="ECO:0007669"/>
    <property type="project" value="TreeGrafter"/>
</dbReference>
<evidence type="ECO:0000313" key="6">
    <source>
        <dbReference type="Proteomes" id="UP001174909"/>
    </source>
</evidence>
<dbReference type="PANTHER" id="PTHR18063">
    <property type="entry name" value="NF-E2 INDUCIBLE PROTEIN"/>
    <property type="match status" value="1"/>
</dbReference>
<accession>A0AA35RE71</accession>